<evidence type="ECO:0000313" key="3">
    <source>
        <dbReference type="Proteomes" id="UP000001591"/>
    </source>
</evidence>
<dbReference type="STRING" id="414684.RC1_2407"/>
<protein>
    <recommendedName>
        <fullName evidence="4">DUF3429 domain-containing protein</fullName>
    </recommendedName>
</protein>
<reference evidence="2 3" key="1">
    <citation type="journal article" date="2010" name="BMC Genomics">
        <title>Metabolic flexibility revealed in the genome of the cyst-forming alpha-1 proteobacterium Rhodospirillum centenum.</title>
        <authorList>
            <person name="Lu Y.K."/>
            <person name="Marden J."/>
            <person name="Han M."/>
            <person name="Swingley W.D."/>
            <person name="Mastrian S.D."/>
            <person name="Chowdhury S.R."/>
            <person name="Hao J."/>
            <person name="Helmy T."/>
            <person name="Kim S."/>
            <person name="Kurdoglu A.A."/>
            <person name="Matthies H.J."/>
            <person name="Rollo D."/>
            <person name="Stothard P."/>
            <person name="Blankenship R.E."/>
            <person name="Bauer C.E."/>
            <person name="Touchman J.W."/>
        </authorList>
    </citation>
    <scope>NUCLEOTIDE SEQUENCE [LARGE SCALE GENOMIC DNA]</scope>
    <source>
        <strain evidence="3">ATCC 51521 / SW</strain>
    </source>
</reference>
<dbReference type="KEGG" id="rce:RC1_2407"/>
<proteinExistence type="predicted"/>
<feature type="transmembrane region" description="Helical" evidence="1">
    <location>
        <begin position="109"/>
        <end position="140"/>
    </location>
</feature>
<dbReference type="HOGENOM" id="CLU_045137_3_1_5"/>
<dbReference type="eggNOG" id="COG0695">
    <property type="taxonomic scope" value="Bacteria"/>
</dbReference>
<feature type="transmembrane region" description="Helical" evidence="1">
    <location>
        <begin position="60"/>
        <end position="89"/>
    </location>
</feature>
<dbReference type="InterPro" id="IPR021836">
    <property type="entry name" value="DUF3429"/>
</dbReference>
<name>B6IUG7_RHOCS</name>
<keyword evidence="1" id="KW-0472">Membrane</keyword>
<accession>B6IUG7</accession>
<dbReference type="PANTHER" id="PTHR15887:SF1">
    <property type="entry name" value="TRANSMEMBRANE PROTEIN 69"/>
    <property type="match status" value="1"/>
</dbReference>
<evidence type="ECO:0008006" key="4">
    <source>
        <dbReference type="Google" id="ProtNLM"/>
    </source>
</evidence>
<sequence>MTTQTTAPAAPVRTVRSGPFRDVPAPAVWLGLAGLIPFYAGALGGWLLPAPHAAHALQYMLYYGVAILSFLGGVHWGLALAGFGAPAVADPEEDPPASMDWTRLGWSTVPALIGWLALFLSGFAAQITFLLAGFVGMLYGDFRAALAGAAPLWYLKLRRPLTVLVAGALAIALARTAVTLGT</sequence>
<dbReference type="Pfam" id="PF11911">
    <property type="entry name" value="DUF3429"/>
    <property type="match status" value="1"/>
</dbReference>
<organism evidence="2 3">
    <name type="scientific">Rhodospirillum centenum (strain ATCC 51521 / SW)</name>
    <dbReference type="NCBI Taxonomy" id="414684"/>
    <lineage>
        <taxon>Bacteria</taxon>
        <taxon>Pseudomonadati</taxon>
        <taxon>Pseudomonadota</taxon>
        <taxon>Alphaproteobacteria</taxon>
        <taxon>Rhodospirillales</taxon>
        <taxon>Rhodospirillaceae</taxon>
        <taxon>Rhodospirillum</taxon>
    </lineage>
</organism>
<dbReference type="Proteomes" id="UP000001591">
    <property type="component" value="Chromosome"/>
</dbReference>
<keyword evidence="1" id="KW-1133">Transmembrane helix</keyword>
<keyword evidence="3" id="KW-1185">Reference proteome</keyword>
<evidence type="ECO:0000313" key="2">
    <source>
        <dbReference type="EMBL" id="ACI99792.1"/>
    </source>
</evidence>
<dbReference type="EMBL" id="CP000613">
    <property type="protein sequence ID" value="ACI99792.1"/>
    <property type="molecule type" value="Genomic_DNA"/>
</dbReference>
<feature type="transmembrane region" description="Helical" evidence="1">
    <location>
        <begin position="27"/>
        <end position="48"/>
    </location>
</feature>
<feature type="transmembrane region" description="Helical" evidence="1">
    <location>
        <begin position="161"/>
        <end position="180"/>
    </location>
</feature>
<dbReference type="AlphaFoldDB" id="B6IUG7"/>
<keyword evidence="1" id="KW-0812">Transmembrane</keyword>
<evidence type="ECO:0000256" key="1">
    <source>
        <dbReference type="SAM" id="Phobius"/>
    </source>
</evidence>
<gene>
    <name evidence="2" type="ordered locus">RC1_2407</name>
</gene>
<dbReference type="RefSeq" id="WP_012567575.1">
    <property type="nucleotide sequence ID" value="NC_011420.2"/>
</dbReference>
<dbReference type="PANTHER" id="PTHR15887">
    <property type="entry name" value="TRANSMEMBRANE PROTEIN 69"/>
    <property type="match status" value="1"/>
</dbReference>